<reference evidence="1 2" key="1">
    <citation type="journal article" date="2014" name="Front. Microbiol.">
        <title>Population and genomic analysis of the genus Halorubrum.</title>
        <authorList>
            <person name="Fullmer M.S."/>
            <person name="Soucy S.M."/>
            <person name="Swithers K.S."/>
            <person name="Makkay A.M."/>
            <person name="Wheeler R."/>
            <person name="Ventosa A."/>
            <person name="Gogarten J.P."/>
            <person name="Papke R.T."/>
        </authorList>
    </citation>
    <scope>NUCLEOTIDE SEQUENCE [LARGE SCALE GENOMIC DNA]</scope>
    <source>
        <strain evidence="1 2">G37</strain>
    </source>
</reference>
<sequence length="613" mass="69359">MTTTDDIAPRVGDIWSTLEILDIATQPDEVAEWLAETEISGETFCSGYPVFIETGVRHLLSLCRYNQDLNLGDDYITRRALAQLPPLSEIPHSSETLNLYRNCKQIQSDIRGCTSSDPKQLVSEITDVIEPLLKIRRQLDQDLSVVDVGVSPDKVRRDAVTLSLYTAFQQTRNNRPDGYGPSNLTSWLGGDLREGSIKGYAVTLQYLWSTLLEPTEYVEAGIPDLGHSDRYTTRDVWELEEDDIEQRDENPLSSYRTQVKETIVDPLDARYPEEITTLSLEAGDLFHWTGEPVKEYISPLTTEGVAPSLDDLEPAARVAYGLIWFRQAEWIGEESFSRLPLIETVLRGLTDTYRQFEEEVPIHVTRFNHPTEGGNLVSYAILQRVPPRSFGDPSGWLIFNNVAADFEVDGEHRIKRIESLLDRIPEDQVVQTTVEVDRSDFIDSVAGRLSDDYVKQTRESSRMMNAIEAGRGVLVELLTAYVVAERYPDARVHWSDKQDGEEIDVWVEHSESIRVIECKVDLTTTGVHKIRQQLLRKMGRFGSERVVKGEVWTWESPPESDVESLESNGVTVNCVAESPELTNSDTDDLSILFSEFLAESSERHPLMPGPRFS</sequence>
<proteinExistence type="predicted"/>
<protein>
    <submittedName>
        <fullName evidence="1">Uncharacterized protein</fullName>
    </submittedName>
</protein>
<evidence type="ECO:0000313" key="1">
    <source>
        <dbReference type="EMBL" id="OYR73035.1"/>
    </source>
</evidence>
<comment type="caution">
    <text evidence="1">The sequence shown here is derived from an EMBL/GenBank/DDBJ whole genome shotgun (WGS) entry which is preliminary data.</text>
</comment>
<organism evidence="1 2">
    <name type="scientific">Halorubrum ezzemoulense</name>
    <name type="common">Halorubrum chaoviator</name>
    <dbReference type="NCBI Taxonomy" id="337243"/>
    <lineage>
        <taxon>Archaea</taxon>
        <taxon>Methanobacteriati</taxon>
        <taxon>Methanobacteriota</taxon>
        <taxon>Stenosarchaea group</taxon>
        <taxon>Halobacteria</taxon>
        <taxon>Halobacteriales</taxon>
        <taxon>Haloferacaceae</taxon>
        <taxon>Halorubrum</taxon>
    </lineage>
</organism>
<dbReference type="EMBL" id="NHPB01000006">
    <property type="protein sequence ID" value="OYR73035.1"/>
    <property type="molecule type" value="Genomic_DNA"/>
</dbReference>
<evidence type="ECO:0000313" key="2">
    <source>
        <dbReference type="Proteomes" id="UP000216758"/>
    </source>
</evidence>
<accession>A0A256JW29</accession>
<name>A0A256JW29_HALEZ</name>
<dbReference type="Proteomes" id="UP000216758">
    <property type="component" value="Unassembled WGS sequence"/>
</dbReference>
<dbReference type="AlphaFoldDB" id="A0A256JW29"/>
<gene>
    <name evidence="1" type="ORF">DJ78_01175</name>
</gene>